<proteinExistence type="predicted"/>
<dbReference type="Proteomes" id="UP000176087">
    <property type="component" value="Unassembled WGS sequence"/>
</dbReference>
<gene>
    <name evidence="1" type="ORF">AN215_19805</name>
</gene>
<name>A0A1E7JL62_9ACTN</name>
<accession>A0A1E7JL62</accession>
<dbReference type="STRING" id="933944.AN215_19805"/>
<dbReference type="PANTHER" id="PTHR36221">
    <property type="entry name" value="DUF742 DOMAIN-CONTAINING PROTEIN"/>
    <property type="match status" value="1"/>
</dbReference>
<comment type="caution">
    <text evidence="1">The sequence shown here is derived from an EMBL/GenBank/DDBJ whole genome shotgun (WGS) entry which is preliminary data.</text>
</comment>
<organism evidence="1 2">
    <name type="scientific">Streptomyces abyssalis</name>
    <dbReference type="NCBI Taxonomy" id="933944"/>
    <lineage>
        <taxon>Bacteria</taxon>
        <taxon>Bacillati</taxon>
        <taxon>Actinomycetota</taxon>
        <taxon>Actinomycetes</taxon>
        <taxon>Kitasatosporales</taxon>
        <taxon>Streptomycetaceae</taxon>
        <taxon>Streptomyces</taxon>
    </lineage>
</organism>
<reference evidence="1 2" key="1">
    <citation type="journal article" date="2016" name="Front. Microbiol.">
        <title>Comparative Genomics Analysis of Streptomyces Species Reveals Their Adaptation to the Marine Environment and Their Diversity at the Genomic Level.</title>
        <authorList>
            <person name="Tian X."/>
            <person name="Zhang Z."/>
            <person name="Yang T."/>
            <person name="Chen M."/>
            <person name="Li J."/>
            <person name="Chen F."/>
            <person name="Yang J."/>
            <person name="Li W."/>
            <person name="Zhang B."/>
            <person name="Zhang Z."/>
            <person name="Wu J."/>
            <person name="Zhang C."/>
            <person name="Long L."/>
            <person name="Xiao J."/>
        </authorList>
    </citation>
    <scope>NUCLEOTIDE SEQUENCE [LARGE SCALE GENOMIC DNA]</scope>
    <source>
        <strain evidence="1 2">SCSIO 10390</strain>
    </source>
</reference>
<dbReference type="Pfam" id="PF05331">
    <property type="entry name" value="DUF742"/>
    <property type="match status" value="1"/>
</dbReference>
<protein>
    <recommendedName>
        <fullName evidence="3">DUF742 domain-containing protein</fullName>
    </recommendedName>
</protein>
<dbReference type="PATRIC" id="fig|933944.5.peg.3310"/>
<dbReference type="PANTHER" id="PTHR36221:SF1">
    <property type="entry name" value="DUF742 DOMAIN-CONTAINING PROTEIN"/>
    <property type="match status" value="1"/>
</dbReference>
<evidence type="ECO:0000313" key="1">
    <source>
        <dbReference type="EMBL" id="OEU88355.1"/>
    </source>
</evidence>
<dbReference type="OrthoDB" id="3534386at2"/>
<evidence type="ECO:0000313" key="2">
    <source>
        <dbReference type="Proteomes" id="UP000176087"/>
    </source>
</evidence>
<evidence type="ECO:0008006" key="3">
    <source>
        <dbReference type="Google" id="ProtNLM"/>
    </source>
</evidence>
<dbReference type="InterPro" id="IPR007995">
    <property type="entry name" value="DUF742"/>
</dbReference>
<keyword evidence="2" id="KW-1185">Reference proteome</keyword>
<dbReference type="AlphaFoldDB" id="A0A1E7JL62"/>
<dbReference type="RefSeq" id="WP_070012027.1">
    <property type="nucleotide sequence ID" value="NZ_LJGS01000041.1"/>
</dbReference>
<sequence length="131" mass="13807">MTHRHRHDLVRSFVLTGGRAQPTGTADELDLITMVTAVPGKPRTGLQPEHLRAIDLCRGGYLTVVEVAGHLGQPLTITRILLGDLIDSGLLSVKGDQGDQAGSGIGPAAGTPAGPEHLRTLERMLHGLQAL</sequence>
<dbReference type="EMBL" id="LJGT01000040">
    <property type="protein sequence ID" value="OEU88355.1"/>
    <property type="molecule type" value="Genomic_DNA"/>
</dbReference>